<protein>
    <submittedName>
        <fullName evidence="2">Uncharacterized protein</fullName>
    </submittedName>
</protein>
<dbReference type="AlphaFoldDB" id="U3A6C8"/>
<evidence type="ECO:0000313" key="2">
    <source>
        <dbReference type="EMBL" id="GAD53219.1"/>
    </source>
</evidence>
<evidence type="ECO:0000313" key="3">
    <source>
        <dbReference type="Proteomes" id="UP000016986"/>
    </source>
</evidence>
<dbReference type="EMBL" id="BATA01000054">
    <property type="protein sequence ID" value="GAD53219.1"/>
    <property type="molecule type" value="Genomic_DNA"/>
</dbReference>
<comment type="caution">
    <text evidence="2">The sequence shown here is derived from an EMBL/GenBank/DDBJ whole genome shotgun (WGS) entry which is preliminary data.</text>
</comment>
<accession>U3A6C8</accession>
<proteinExistence type="predicted"/>
<sequence length="41" mass="4161">MLAGHEPADMTGTCRGVSSVKAQDTGAVSPGDSYEIATFTT</sequence>
<organism evidence="2 3">
    <name type="scientific">Halarchaeum acidiphilum MH1-52-1</name>
    <dbReference type="NCBI Taxonomy" id="1261545"/>
    <lineage>
        <taxon>Archaea</taxon>
        <taxon>Methanobacteriati</taxon>
        <taxon>Methanobacteriota</taxon>
        <taxon>Stenosarchaea group</taxon>
        <taxon>Halobacteria</taxon>
        <taxon>Halobacteriales</taxon>
        <taxon>Halobacteriaceae</taxon>
    </lineage>
</organism>
<evidence type="ECO:0000256" key="1">
    <source>
        <dbReference type="SAM" id="MobiDB-lite"/>
    </source>
</evidence>
<keyword evidence="3" id="KW-1185">Reference proteome</keyword>
<reference evidence="2 3" key="1">
    <citation type="submission" date="2013-09" db="EMBL/GenBank/DDBJ databases">
        <title>Whole genome sequencing of Halarchaeum acidiphilum strain MH1-52-1.</title>
        <authorList>
            <person name="Shimane Y."/>
            <person name="Minegishi H."/>
            <person name="Nishi S."/>
            <person name="Echigo A."/>
            <person name="Shuto A."/>
            <person name="Konishi M."/>
            <person name="Ito T."/>
            <person name="Ohkuma M."/>
            <person name="Ohta Y."/>
            <person name="Nagano Y."/>
            <person name="Tsubouchi T."/>
            <person name="Mori K."/>
            <person name="Usui K."/>
            <person name="Kamekura M."/>
            <person name="Usami R."/>
            <person name="Takaki Y."/>
            <person name="Hatada Y."/>
        </authorList>
    </citation>
    <scope>NUCLEOTIDE SEQUENCE [LARGE SCALE GENOMIC DNA]</scope>
    <source>
        <strain evidence="2 3">JCM 16109</strain>
    </source>
</reference>
<feature type="region of interest" description="Disordered" evidence="1">
    <location>
        <begin position="1"/>
        <end position="41"/>
    </location>
</feature>
<name>U3A6C8_9EURY</name>
<dbReference type="Proteomes" id="UP000016986">
    <property type="component" value="Unassembled WGS sequence"/>
</dbReference>
<gene>
    <name evidence="2" type="ORF">MBEHAL_1979</name>
</gene>